<dbReference type="InterPro" id="IPR013324">
    <property type="entry name" value="RNA_pol_sigma_r3/r4-like"/>
</dbReference>
<dbReference type="RefSeq" id="WP_188541783.1">
    <property type="nucleotide sequence ID" value="NZ_BMFT01000003.1"/>
</dbReference>
<dbReference type="EMBL" id="BMFT01000003">
    <property type="protein sequence ID" value="GGH35345.1"/>
    <property type="molecule type" value="Genomic_DNA"/>
</dbReference>
<feature type="domain" description="RNA polymerase sigma-70 region 4" evidence="1">
    <location>
        <begin position="75"/>
        <end position="119"/>
    </location>
</feature>
<sequence>MTKIMQFRKDSAVTRSFVYSEPVEITSERYKYYSARIVPLDEKSLYSVSVNINFSSSIQVEEHSFLTQIIDELNLSNIEKKVLRMKYCKDLTDKEIAISLGVTRQAISKVKAHTLSKIKDKLLLYL</sequence>
<dbReference type="Gene3D" id="1.20.140.160">
    <property type="match status" value="1"/>
</dbReference>
<evidence type="ECO:0000313" key="2">
    <source>
        <dbReference type="EMBL" id="GGH35345.1"/>
    </source>
</evidence>
<dbReference type="Pfam" id="PF04545">
    <property type="entry name" value="Sigma70_r4"/>
    <property type="match status" value="1"/>
</dbReference>
<gene>
    <name evidence="2" type="ORF">GCM10008013_41600</name>
</gene>
<keyword evidence="3" id="KW-1185">Reference proteome</keyword>
<proteinExistence type="predicted"/>
<dbReference type="SUPFAM" id="SSF88659">
    <property type="entry name" value="Sigma3 and sigma4 domains of RNA polymerase sigma factors"/>
    <property type="match status" value="1"/>
</dbReference>
<organism evidence="2 3">
    <name type="scientific">Paenibacillus segetis</name>
    <dbReference type="NCBI Taxonomy" id="1325360"/>
    <lineage>
        <taxon>Bacteria</taxon>
        <taxon>Bacillati</taxon>
        <taxon>Bacillota</taxon>
        <taxon>Bacilli</taxon>
        <taxon>Bacillales</taxon>
        <taxon>Paenibacillaceae</taxon>
        <taxon>Paenibacillus</taxon>
    </lineage>
</organism>
<evidence type="ECO:0000313" key="3">
    <source>
        <dbReference type="Proteomes" id="UP000659344"/>
    </source>
</evidence>
<protein>
    <recommendedName>
        <fullName evidence="1">RNA polymerase sigma-70 region 4 domain-containing protein</fullName>
    </recommendedName>
</protein>
<evidence type="ECO:0000259" key="1">
    <source>
        <dbReference type="Pfam" id="PF04545"/>
    </source>
</evidence>
<dbReference type="InterPro" id="IPR007630">
    <property type="entry name" value="RNA_pol_sigma70_r4"/>
</dbReference>
<dbReference type="Proteomes" id="UP000659344">
    <property type="component" value="Unassembled WGS sequence"/>
</dbReference>
<name>A0ABQ1YQX3_9BACL</name>
<reference evidence="3" key="1">
    <citation type="journal article" date="2019" name="Int. J. Syst. Evol. Microbiol.">
        <title>The Global Catalogue of Microorganisms (GCM) 10K type strain sequencing project: providing services to taxonomists for standard genome sequencing and annotation.</title>
        <authorList>
            <consortium name="The Broad Institute Genomics Platform"/>
            <consortium name="The Broad Institute Genome Sequencing Center for Infectious Disease"/>
            <person name="Wu L."/>
            <person name="Ma J."/>
        </authorList>
    </citation>
    <scope>NUCLEOTIDE SEQUENCE [LARGE SCALE GENOMIC DNA]</scope>
    <source>
        <strain evidence="3">CGMCC 1.12769</strain>
    </source>
</reference>
<accession>A0ABQ1YQX3</accession>
<comment type="caution">
    <text evidence="2">The sequence shown here is derived from an EMBL/GenBank/DDBJ whole genome shotgun (WGS) entry which is preliminary data.</text>
</comment>